<dbReference type="EMBL" id="CAJNJA010059543">
    <property type="protein sequence ID" value="CAE7868028.1"/>
    <property type="molecule type" value="Genomic_DNA"/>
</dbReference>
<keyword evidence="2" id="KW-1185">Reference proteome</keyword>
<organism evidence="1 2">
    <name type="scientific">Symbiodinium necroappetens</name>
    <dbReference type="NCBI Taxonomy" id="1628268"/>
    <lineage>
        <taxon>Eukaryota</taxon>
        <taxon>Sar</taxon>
        <taxon>Alveolata</taxon>
        <taxon>Dinophyceae</taxon>
        <taxon>Suessiales</taxon>
        <taxon>Symbiodiniaceae</taxon>
        <taxon>Symbiodinium</taxon>
    </lineage>
</organism>
<dbReference type="Proteomes" id="UP000601435">
    <property type="component" value="Unassembled WGS sequence"/>
</dbReference>
<evidence type="ECO:0000313" key="1">
    <source>
        <dbReference type="EMBL" id="CAE7868028.1"/>
    </source>
</evidence>
<accession>A0A813AJU1</accession>
<name>A0A813AJU1_9DINO</name>
<evidence type="ECO:0000313" key="2">
    <source>
        <dbReference type="Proteomes" id="UP000601435"/>
    </source>
</evidence>
<evidence type="ECO:0008006" key="3">
    <source>
        <dbReference type="Google" id="ProtNLM"/>
    </source>
</evidence>
<protein>
    <recommendedName>
        <fullName evidence="3">Reverse transcriptase domain-containing protein</fullName>
    </recommendedName>
</protein>
<comment type="caution">
    <text evidence="1">The sequence shown here is derived from an EMBL/GenBank/DDBJ whole genome shotgun (WGS) entry which is preliminary data.</text>
</comment>
<reference evidence="1" key="1">
    <citation type="submission" date="2021-02" db="EMBL/GenBank/DDBJ databases">
        <authorList>
            <person name="Dougan E. K."/>
            <person name="Rhodes N."/>
            <person name="Thang M."/>
            <person name="Chan C."/>
        </authorList>
    </citation>
    <scope>NUCLEOTIDE SEQUENCE</scope>
</reference>
<sequence length="560" mass="60755">MLNKADGTQCEDEADVSRRWREHFGSLEGGRDSSFQALVDETQEMGHPDRSSHWPHPADTAGVPSLATLQQVLAATKTGKAPGLDSIPAELCRHFAVDLARVLYPVLMKQMWRGCEAVGVTSFVLFADIASAFYCTVTQLVANTEGDIDSNLLQRITAELHIAPEDVATLQHRLSQPSAMKLAGADPWLEAITGALSTSNWFVMRGDTTPIATARGSRPGSSFADIVFALLLPKVLQARDTLRATSAPAAEAPRVPWDGVRSLKPCESGAADITVEEIVWADDIAVPRWTIRNNATRAAIAVEAGSLADACAEHGLRLSYGAAKTAALASICGPGSRAIRKALFGGTGLKGTMAVVREHAAPATLPLVGHYKHLGAVQAPGGSIRLELRHRIASAKAAYHEARRKIFKNRGIQIRRKAIVLEATVLSRLTLGAGSWPSLCKADQAAFDAAVWHFYRGIICSSIYDSLLQRGPGHLMGKLASTHVTQAPPEPVEGQWTDEPAGVADVQHCPTLLANLEELYDEPEERVWETIADHIEPLDTLRHTVRTWRDRHQQCAWHQE</sequence>
<feature type="non-terminal residue" evidence="1">
    <location>
        <position position="1"/>
    </location>
</feature>
<dbReference type="AlphaFoldDB" id="A0A813AJU1"/>
<proteinExistence type="predicted"/>
<gene>
    <name evidence="1" type="ORF">SNEC2469_LOCUS27889</name>
</gene>
<dbReference type="OrthoDB" id="448609at2759"/>